<keyword evidence="7" id="KW-0677">Repeat</keyword>
<feature type="signal peptide" evidence="20">
    <location>
        <begin position="1"/>
        <end position="25"/>
    </location>
</feature>
<dbReference type="GO" id="GO:0016020">
    <property type="term" value="C:membrane"/>
    <property type="evidence" value="ECO:0007669"/>
    <property type="project" value="UniProtKB-SubCell"/>
</dbReference>
<keyword evidence="5 19" id="KW-0812">Transmembrane</keyword>
<evidence type="ECO:0000256" key="10">
    <source>
        <dbReference type="ARBA" id="ARBA00022840"/>
    </source>
</evidence>
<dbReference type="AlphaFoldDB" id="A0A3P5ZFB7"/>
<evidence type="ECO:0000256" key="20">
    <source>
        <dbReference type="SAM" id="SignalP"/>
    </source>
</evidence>
<evidence type="ECO:0000256" key="19">
    <source>
        <dbReference type="SAM" id="Phobius"/>
    </source>
</evidence>
<dbReference type="InterPro" id="IPR002902">
    <property type="entry name" value="GNK2"/>
</dbReference>
<dbReference type="FunFam" id="3.30.430.20:FF:000003">
    <property type="entry name" value="Cysteine-rich RLK (RECEPTOR-like protein kinase) 10"/>
    <property type="match status" value="1"/>
</dbReference>
<evidence type="ECO:0000256" key="5">
    <source>
        <dbReference type="ARBA" id="ARBA00022692"/>
    </source>
</evidence>
<dbReference type="GO" id="GO:0042742">
    <property type="term" value="P:defense response to bacterium"/>
    <property type="evidence" value="ECO:0007669"/>
    <property type="project" value="UniProtKB-ARBA"/>
</dbReference>
<evidence type="ECO:0000256" key="16">
    <source>
        <dbReference type="ARBA" id="ARBA00047951"/>
    </source>
</evidence>
<dbReference type="GO" id="GO:0005524">
    <property type="term" value="F:ATP binding"/>
    <property type="evidence" value="ECO:0007669"/>
    <property type="project" value="UniProtKB-UniRule"/>
</dbReference>
<feature type="transmembrane region" description="Helical" evidence="19">
    <location>
        <begin position="389"/>
        <end position="411"/>
    </location>
</feature>
<evidence type="ECO:0000256" key="15">
    <source>
        <dbReference type="ARBA" id="ARBA00047558"/>
    </source>
</evidence>
<evidence type="ECO:0000256" key="17">
    <source>
        <dbReference type="PROSITE-ProRule" id="PRU10141"/>
    </source>
</evidence>
<keyword evidence="10 17" id="KW-0067">ATP-binding</keyword>
<feature type="chain" id="PRO_5018316360" evidence="20">
    <location>
        <begin position="26"/>
        <end position="791"/>
    </location>
</feature>
<evidence type="ECO:0000256" key="13">
    <source>
        <dbReference type="ARBA" id="ARBA00023170"/>
    </source>
</evidence>
<evidence type="ECO:0000256" key="11">
    <source>
        <dbReference type="ARBA" id="ARBA00022989"/>
    </source>
</evidence>
<dbReference type="PROSITE" id="PS00108">
    <property type="entry name" value="PROTEIN_KINASE_ST"/>
    <property type="match status" value="1"/>
</dbReference>
<reference evidence="23" key="1">
    <citation type="submission" date="2018-11" db="EMBL/GenBank/DDBJ databases">
        <authorList>
            <consortium name="Genoscope - CEA"/>
            <person name="William W."/>
        </authorList>
    </citation>
    <scope>NUCLEOTIDE SEQUENCE</scope>
</reference>
<keyword evidence="8 17" id="KW-0547">Nucleotide-binding</keyword>
<dbReference type="PANTHER" id="PTHR27002">
    <property type="entry name" value="RECEPTOR-LIKE SERINE/THREONINE-PROTEIN KINASE SD1-8"/>
    <property type="match status" value="1"/>
</dbReference>
<dbReference type="InterPro" id="IPR001245">
    <property type="entry name" value="Ser-Thr/Tyr_kinase_cat_dom"/>
</dbReference>
<dbReference type="PROSITE" id="PS51473">
    <property type="entry name" value="GNK2"/>
    <property type="match status" value="3"/>
</dbReference>
<comment type="catalytic activity">
    <reaction evidence="15">
        <text>L-seryl-[protein] + ATP = O-phospho-L-seryl-[protein] + ADP + H(+)</text>
        <dbReference type="Rhea" id="RHEA:17989"/>
        <dbReference type="Rhea" id="RHEA-COMP:9863"/>
        <dbReference type="Rhea" id="RHEA-COMP:11604"/>
        <dbReference type="ChEBI" id="CHEBI:15378"/>
        <dbReference type="ChEBI" id="CHEBI:29999"/>
        <dbReference type="ChEBI" id="CHEBI:30616"/>
        <dbReference type="ChEBI" id="CHEBI:83421"/>
        <dbReference type="ChEBI" id="CHEBI:456216"/>
    </reaction>
</comment>
<dbReference type="FunFam" id="3.30.430.20:FF:000002">
    <property type="entry name" value="Cysteine-rich receptor-like protein kinase 10"/>
    <property type="match status" value="1"/>
</dbReference>
<name>A0A3P5ZFB7_BRACM</name>
<feature type="domain" description="Gnk2-homologous" evidence="22">
    <location>
        <begin position="139"/>
        <end position="243"/>
    </location>
</feature>
<sequence>MSFCATSIFLLLFSFLTSFSFRVSAQDPTYIYNSCPNTSTYSRNSTYFTNLQTLLSSLSSPDASYSSGFQNDAVGEPPDGVSGLFSCTGGVSPELCRSCVAFSVKDTLVRCPNQKEVMILYDQCMLRYSFLRVSVKDPTYVYHVCPNTTTYTRNSTYLANLQTLLSSLSSRNASYSAGFQNATAGQAPDRVTGLFLCRGDITPEVCRRCVVFAVNETVTRCPNEREVTLYYDKCLLRYSNGNILSTLITNGGIILFNTQNITSNQIGFRDLVLSTMNQTATEASTSPRRFATGKANFTAFQTLYGLVQCTPDLISQDCLRCLNQIVNQLPMDKIGGRLIVPSCSSRFQLSPFYSESNIETPQAQLDSAPPPQPISLPSPEPGEGGNSSVIVIAVAVPITVIFLLLVAVFIFRSKRKTTAYETEPLAGKGSSSPMISYILIVSTDGDDITTAGSLQFDFKAIEAATDKFSESNKLGQGGFGQVYKGTFPSGVQVAVKRLSKTSGQGEREFENEVVVVAKLQHRNLVRLLGFCLEGEEKILVYEFVPNKSLDYFLFADSTMQSQLDWKKRCKIIAGIARGILYLHQDSRLTIIHRDLKAGNILLDADMNPKVADFGMARIFGIDQTEANTRRVVGTYGYMSPEYAMYGQFSMKSDVYSFGVLVLEIISGKKNSSLYQMDDSAGNLVTYTWRLWSNGSPLELVDPSFQDNYQTNEITRCIHIALLCVQEEAEDRPTMSAILQMLTTSSIALAVPRPPGFFFRSRHEQVGRADPSMHMSALCSVDDASITSVAPR</sequence>
<keyword evidence="13" id="KW-0675">Receptor</keyword>
<dbReference type="CDD" id="cd23509">
    <property type="entry name" value="Gnk2-like"/>
    <property type="match status" value="3"/>
</dbReference>
<evidence type="ECO:0000256" key="2">
    <source>
        <dbReference type="ARBA" id="ARBA00022527"/>
    </source>
</evidence>
<evidence type="ECO:0000313" key="23">
    <source>
        <dbReference type="EMBL" id="VDC74895.1"/>
    </source>
</evidence>
<dbReference type="GO" id="GO:0004674">
    <property type="term" value="F:protein serine/threonine kinase activity"/>
    <property type="evidence" value="ECO:0007669"/>
    <property type="project" value="UniProtKB-KW"/>
</dbReference>
<keyword evidence="3" id="KW-0597">Phosphoprotein</keyword>
<dbReference type="InterPro" id="IPR008271">
    <property type="entry name" value="Ser/Thr_kinase_AS"/>
</dbReference>
<dbReference type="InterPro" id="IPR017441">
    <property type="entry name" value="Protein_kinase_ATP_BS"/>
</dbReference>
<evidence type="ECO:0000256" key="8">
    <source>
        <dbReference type="ARBA" id="ARBA00022741"/>
    </source>
</evidence>
<feature type="binding site" evidence="17">
    <location>
        <position position="496"/>
    </location>
    <ligand>
        <name>ATP</name>
        <dbReference type="ChEBI" id="CHEBI:30616"/>
    </ligand>
</feature>
<dbReference type="FunFam" id="1.10.510.10:FF:000129">
    <property type="entry name" value="cysteine-rich receptor-like protein kinase 10"/>
    <property type="match status" value="1"/>
</dbReference>
<feature type="compositionally biased region" description="Pro residues" evidence="18">
    <location>
        <begin position="368"/>
        <end position="380"/>
    </location>
</feature>
<dbReference type="SMART" id="SM00220">
    <property type="entry name" value="S_TKc"/>
    <property type="match status" value="1"/>
</dbReference>
<dbReference type="InterPro" id="IPR000719">
    <property type="entry name" value="Prot_kinase_dom"/>
</dbReference>
<evidence type="ECO:0000256" key="6">
    <source>
        <dbReference type="ARBA" id="ARBA00022729"/>
    </source>
</evidence>
<dbReference type="FunFam" id="3.30.430.20:FF:000013">
    <property type="entry name" value="Cysteine-rich RLK (RECEPTOR-like protein kinase) 23"/>
    <property type="match status" value="1"/>
</dbReference>
<dbReference type="InterPro" id="IPR038408">
    <property type="entry name" value="GNK2_sf"/>
</dbReference>
<evidence type="ECO:0000256" key="12">
    <source>
        <dbReference type="ARBA" id="ARBA00023136"/>
    </source>
</evidence>
<evidence type="ECO:0000256" key="4">
    <source>
        <dbReference type="ARBA" id="ARBA00022679"/>
    </source>
</evidence>
<organism evidence="23">
    <name type="scientific">Brassica campestris</name>
    <name type="common">Field mustard</name>
    <dbReference type="NCBI Taxonomy" id="3711"/>
    <lineage>
        <taxon>Eukaryota</taxon>
        <taxon>Viridiplantae</taxon>
        <taxon>Streptophyta</taxon>
        <taxon>Embryophyta</taxon>
        <taxon>Tracheophyta</taxon>
        <taxon>Spermatophyta</taxon>
        <taxon>Magnoliopsida</taxon>
        <taxon>eudicotyledons</taxon>
        <taxon>Gunneridae</taxon>
        <taxon>Pentapetalae</taxon>
        <taxon>rosids</taxon>
        <taxon>malvids</taxon>
        <taxon>Brassicales</taxon>
        <taxon>Brassicaceae</taxon>
        <taxon>Brassiceae</taxon>
        <taxon>Brassica</taxon>
    </lineage>
</organism>
<comment type="catalytic activity">
    <reaction evidence="16">
        <text>L-threonyl-[protein] + ATP = O-phospho-L-threonyl-[protein] + ADP + H(+)</text>
        <dbReference type="Rhea" id="RHEA:46608"/>
        <dbReference type="Rhea" id="RHEA-COMP:11060"/>
        <dbReference type="Rhea" id="RHEA-COMP:11605"/>
        <dbReference type="ChEBI" id="CHEBI:15378"/>
        <dbReference type="ChEBI" id="CHEBI:30013"/>
        <dbReference type="ChEBI" id="CHEBI:30616"/>
        <dbReference type="ChEBI" id="CHEBI:61977"/>
        <dbReference type="ChEBI" id="CHEBI:456216"/>
    </reaction>
</comment>
<dbReference type="InterPro" id="IPR011009">
    <property type="entry name" value="Kinase-like_dom_sf"/>
</dbReference>
<keyword evidence="11 19" id="KW-1133">Transmembrane helix</keyword>
<accession>A0A3P5ZFB7</accession>
<feature type="region of interest" description="Disordered" evidence="18">
    <location>
        <begin position="361"/>
        <end position="381"/>
    </location>
</feature>
<dbReference type="Pfam" id="PF07714">
    <property type="entry name" value="PK_Tyr_Ser-Thr"/>
    <property type="match status" value="1"/>
</dbReference>
<proteinExistence type="predicted"/>
<keyword evidence="14" id="KW-0325">Glycoprotein</keyword>
<evidence type="ECO:0000256" key="7">
    <source>
        <dbReference type="ARBA" id="ARBA00022737"/>
    </source>
</evidence>
<keyword evidence="9" id="KW-0418">Kinase</keyword>
<keyword evidence="4" id="KW-0808">Transferase</keyword>
<evidence type="ECO:0000256" key="14">
    <source>
        <dbReference type="ARBA" id="ARBA00023180"/>
    </source>
</evidence>
<protein>
    <submittedName>
        <fullName evidence="23">Uncharacterized protein</fullName>
    </submittedName>
</protein>
<feature type="domain" description="Gnk2-homologous" evidence="22">
    <location>
        <begin position="29"/>
        <end position="133"/>
    </location>
</feature>
<dbReference type="Gene3D" id="3.30.430.20">
    <property type="entry name" value="Gnk2 domain, C-X8-C-X2-C motif"/>
    <property type="match status" value="3"/>
</dbReference>
<evidence type="ECO:0000259" key="22">
    <source>
        <dbReference type="PROSITE" id="PS51473"/>
    </source>
</evidence>
<evidence type="ECO:0000259" key="21">
    <source>
        <dbReference type="PROSITE" id="PS50011"/>
    </source>
</evidence>
<keyword evidence="12 19" id="KW-0472">Membrane</keyword>
<dbReference type="FunFam" id="3.30.200.20:FF:000727">
    <property type="entry name" value="Cysteine-rich RLK (RECEPTOR-like protein kinase) 23"/>
    <property type="match status" value="1"/>
</dbReference>
<keyword evidence="6 20" id="KW-0732">Signal</keyword>
<comment type="subcellular location">
    <subcellularLocation>
        <location evidence="1">Membrane</location>
        <topology evidence="1">Single-pass membrane protein</topology>
    </subcellularLocation>
</comment>
<evidence type="ECO:0000256" key="3">
    <source>
        <dbReference type="ARBA" id="ARBA00022553"/>
    </source>
</evidence>
<evidence type="ECO:0000256" key="18">
    <source>
        <dbReference type="SAM" id="MobiDB-lite"/>
    </source>
</evidence>
<dbReference type="PROSITE" id="PS50011">
    <property type="entry name" value="PROTEIN_KINASE_DOM"/>
    <property type="match status" value="1"/>
</dbReference>
<dbReference type="Pfam" id="PF01657">
    <property type="entry name" value="Stress-antifung"/>
    <property type="match status" value="3"/>
</dbReference>
<feature type="domain" description="Gnk2-homologous" evidence="22">
    <location>
        <begin position="249"/>
        <end position="352"/>
    </location>
</feature>
<evidence type="ECO:0000256" key="9">
    <source>
        <dbReference type="ARBA" id="ARBA00022777"/>
    </source>
</evidence>
<dbReference type="Gene3D" id="1.10.510.10">
    <property type="entry name" value="Transferase(Phosphotransferase) domain 1"/>
    <property type="match status" value="1"/>
</dbReference>
<dbReference type="PROSITE" id="PS00107">
    <property type="entry name" value="PROTEIN_KINASE_ATP"/>
    <property type="match status" value="1"/>
</dbReference>
<evidence type="ECO:0000256" key="1">
    <source>
        <dbReference type="ARBA" id="ARBA00004167"/>
    </source>
</evidence>
<feature type="domain" description="Protein kinase" evidence="21">
    <location>
        <begin position="468"/>
        <end position="748"/>
    </location>
</feature>
<dbReference type="GO" id="GO:0009751">
    <property type="term" value="P:response to salicylic acid"/>
    <property type="evidence" value="ECO:0007669"/>
    <property type="project" value="UniProtKB-ARBA"/>
</dbReference>
<keyword evidence="2" id="KW-0723">Serine/threonine-protein kinase</keyword>
<dbReference type="Gene3D" id="3.30.200.20">
    <property type="entry name" value="Phosphorylase Kinase, domain 1"/>
    <property type="match status" value="1"/>
</dbReference>
<dbReference type="EMBL" id="LR031571">
    <property type="protein sequence ID" value="VDC74895.1"/>
    <property type="molecule type" value="Genomic_DNA"/>
</dbReference>
<dbReference type="CDD" id="cd14066">
    <property type="entry name" value="STKc_IRAK"/>
    <property type="match status" value="1"/>
</dbReference>
<gene>
    <name evidence="23" type="ORF">BRAA01T01397Z</name>
</gene>
<dbReference type="PANTHER" id="PTHR27002:SF997">
    <property type="entry name" value="CYSTEINE-RICH RECEPTOR-LIKE PROTEIN KINASE 13-RELATED"/>
    <property type="match status" value="1"/>
</dbReference>
<dbReference type="SUPFAM" id="SSF56112">
    <property type="entry name" value="Protein kinase-like (PK-like)"/>
    <property type="match status" value="1"/>
</dbReference>